<reference evidence="3" key="1">
    <citation type="submission" date="2016-10" db="EMBL/GenBank/DDBJ databases">
        <authorList>
            <person name="Varghese N."/>
            <person name="Submissions S."/>
        </authorList>
    </citation>
    <scope>NUCLEOTIDE SEQUENCE [LARGE SCALE GENOMIC DNA]</scope>
    <source>
        <strain evidence="3">Nm71</strain>
    </source>
</reference>
<accession>A0A1H9Z5A2</accession>
<sequence>MVFRKHTIFPEEFPEAWASDWGEDEYGLWMAFTYKDVRQVFRWCEPGTFLMGSPNDEPERDDDELQHEVTLTKGFWIADTPVTQALWTAVMGEDDQNPSPHFPGDDRPVENVSWDDAQAFIDTMNGLKAELKLCLPTEAQWEYACRAGTTTPFSWGDQIDSSLVNFKANRPYFNGRNSEYRKHTINVKALPCNNWGLYQMHGNVFEWCQDWYGEYPLTPVTDPRGPQSWVGRVLRGGSWFLSGRFCRSASRHRFAPSIRRVNYGFRLSR</sequence>
<dbReference type="InterPro" id="IPR005532">
    <property type="entry name" value="SUMF_dom"/>
</dbReference>
<evidence type="ECO:0000313" key="2">
    <source>
        <dbReference type="EMBL" id="SES76707.1"/>
    </source>
</evidence>
<dbReference type="InterPro" id="IPR051043">
    <property type="entry name" value="Sulfatase_Mod_Factor_Kinase"/>
</dbReference>
<dbReference type="Gene3D" id="3.90.1580.10">
    <property type="entry name" value="paralog of FGE (formylglycine-generating enzyme)"/>
    <property type="match status" value="1"/>
</dbReference>
<dbReference type="Pfam" id="PF03781">
    <property type="entry name" value="FGE-sulfatase"/>
    <property type="match status" value="1"/>
</dbReference>
<dbReference type="SUPFAM" id="SSF56436">
    <property type="entry name" value="C-type lectin-like"/>
    <property type="match status" value="1"/>
</dbReference>
<keyword evidence="3" id="KW-1185">Reference proteome</keyword>
<dbReference type="Proteomes" id="UP000199345">
    <property type="component" value="Unassembled WGS sequence"/>
</dbReference>
<evidence type="ECO:0000259" key="1">
    <source>
        <dbReference type="Pfam" id="PF03781"/>
    </source>
</evidence>
<name>A0A1H9Z5A2_9PROT</name>
<dbReference type="RefSeq" id="WP_090656031.1">
    <property type="nucleotide sequence ID" value="NZ_FOIA01000003.1"/>
</dbReference>
<evidence type="ECO:0000313" key="3">
    <source>
        <dbReference type="Proteomes" id="UP000199345"/>
    </source>
</evidence>
<protein>
    <submittedName>
        <fullName evidence="2">Formylglycine-generating enzyme, required for sulfatase activity, contains SUMF1/FGE domain</fullName>
    </submittedName>
</protein>
<dbReference type="EMBL" id="FOIA01000003">
    <property type="protein sequence ID" value="SES76707.1"/>
    <property type="molecule type" value="Genomic_DNA"/>
</dbReference>
<feature type="domain" description="Sulfatase-modifying factor enzyme-like" evidence="1">
    <location>
        <begin position="45"/>
        <end position="267"/>
    </location>
</feature>
<dbReference type="OrthoDB" id="9768004at2"/>
<dbReference type="GO" id="GO:0120147">
    <property type="term" value="F:formylglycine-generating oxidase activity"/>
    <property type="evidence" value="ECO:0007669"/>
    <property type="project" value="TreeGrafter"/>
</dbReference>
<dbReference type="PANTHER" id="PTHR23150:SF19">
    <property type="entry name" value="FORMYLGLYCINE-GENERATING ENZYME"/>
    <property type="match status" value="1"/>
</dbReference>
<dbReference type="InterPro" id="IPR042095">
    <property type="entry name" value="SUMF_sf"/>
</dbReference>
<organism evidence="2 3">
    <name type="scientific">Nitrosomonas marina</name>
    <dbReference type="NCBI Taxonomy" id="917"/>
    <lineage>
        <taxon>Bacteria</taxon>
        <taxon>Pseudomonadati</taxon>
        <taxon>Pseudomonadota</taxon>
        <taxon>Betaproteobacteria</taxon>
        <taxon>Nitrosomonadales</taxon>
        <taxon>Nitrosomonadaceae</taxon>
        <taxon>Nitrosomonas</taxon>
    </lineage>
</organism>
<proteinExistence type="predicted"/>
<dbReference type="InterPro" id="IPR016187">
    <property type="entry name" value="CTDL_fold"/>
</dbReference>
<dbReference type="PANTHER" id="PTHR23150">
    <property type="entry name" value="SULFATASE MODIFYING FACTOR 1, 2"/>
    <property type="match status" value="1"/>
</dbReference>
<dbReference type="AlphaFoldDB" id="A0A1H9Z5A2"/>
<gene>
    <name evidence="2" type="ORF">SAMN05216326_10395</name>
</gene>